<dbReference type="InterPro" id="IPR035979">
    <property type="entry name" value="RBD_domain_sf"/>
</dbReference>
<organism evidence="6 7">
    <name type="scientific">Panagrellus redivivus</name>
    <name type="common">Microworm</name>
    <dbReference type="NCBI Taxonomy" id="6233"/>
    <lineage>
        <taxon>Eukaryota</taxon>
        <taxon>Metazoa</taxon>
        <taxon>Ecdysozoa</taxon>
        <taxon>Nematoda</taxon>
        <taxon>Chromadorea</taxon>
        <taxon>Rhabditida</taxon>
        <taxon>Tylenchina</taxon>
        <taxon>Panagrolaimomorpha</taxon>
        <taxon>Panagrolaimoidea</taxon>
        <taxon>Panagrolaimidae</taxon>
        <taxon>Panagrellus</taxon>
    </lineage>
</organism>
<dbReference type="Pfam" id="PF00076">
    <property type="entry name" value="RRM_1"/>
    <property type="match status" value="1"/>
</dbReference>
<keyword evidence="6" id="KW-1185">Reference proteome</keyword>
<dbReference type="WBParaSite" id="Pan_g7799.t1">
    <property type="protein sequence ID" value="Pan_g7799.t1"/>
    <property type="gene ID" value="Pan_g7799"/>
</dbReference>
<dbReference type="Proteomes" id="UP000492821">
    <property type="component" value="Unassembled WGS sequence"/>
</dbReference>
<dbReference type="GO" id="GO:0005634">
    <property type="term" value="C:nucleus"/>
    <property type="evidence" value="ECO:0007669"/>
    <property type="project" value="UniProtKB-SubCell"/>
</dbReference>
<protein>
    <submittedName>
        <fullName evidence="7">RRM domain-containing protein</fullName>
    </submittedName>
</protein>
<dbReference type="PANTHER" id="PTHR48038:SF3">
    <property type="entry name" value="SPLICING FACTOR, ARGININE_SERINE-RICH 1-RELATED"/>
    <property type="match status" value="1"/>
</dbReference>
<dbReference type="InterPro" id="IPR000504">
    <property type="entry name" value="RRM_dom"/>
</dbReference>
<dbReference type="InterPro" id="IPR012677">
    <property type="entry name" value="Nucleotide-bd_a/b_plait_sf"/>
</dbReference>
<dbReference type="GO" id="GO:0003723">
    <property type="term" value="F:RNA binding"/>
    <property type="evidence" value="ECO:0007669"/>
    <property type="project" value="UniProtKB-UniRule"/>
</dbReference>
<keyword evidence="3" id="KW-0539">Nucleus</keyword>
<evidence type="ECO:0000256" key="4">
    <source>
        <dbReference type="PROSITE-ProRule" id="PRU00176"/>
    </source>
</evidence>
<evidence type="ECO:0000313" key="7">
    <source>
        <dbReference type="WBParaSite" id="Pan_g7799.t1"/>
    </source>
</evidence>
<evidence type="ECO:0000313" key="6">
    <source>
        <dbReference type="Proteomes" id="UP000492821"/>
    </source>
</evidence>
<feature type="domain" description="RRM" evidence="5">
    <location>
        <begin position="34"/>
        <end position="97"/>
    </location>
</feature>
<keyword evidence="2 4" id="KW-0694">RNA-binding</keyword>
<dbReference type="Gene3D" id="3.30.70.330">
    <property type="match status" value="1"/>
</dbReference>
<comment type="subcellular location">
    <subcellularLocation>
        <location evidence="1">Nucleus</location>
    </subcellularLocation>
</comment>
<proteinExistence type="predicted"/>
<dbReference type="AlphaFoldDB" id="A0A7E4W7E1"/>
<dbReference type="PANTHER" id="PTHR48038">
    <property type="entry name" value="RIBONUCLEOPROTEIN RB97D"/>
    <property type="match status" value="1"/>
</dbReference>
<accession>A0A7E4W7E1</accession>
<evidence type="ECO:0000256" key="1">
    <source>
        <dbReference type="ARBA" id="ARBA00004123"/>
    </source>
</evidence>
<dbReference type="SUPFAM" id="SSF54928">
    <property type="entry name" value="RNA-binding domain, RBD"/>
    <property type="match status" value="1"/>
</dbReference>
<dbReference type="PROSITE" id="PS50102">
    <property type="entry name" value="RRM"/>
    <property type="match status" value="1"/>
</dbReference>
<dbReference type="SMART" id="SM00360">
    <property type="entry name" value="RRM"/>
    <property type="match status" value="1"/>
</dbReference>
<name>A0A7E4W7E1_PANRE</name>
<evidence type="ECO:0000256" key="3">
    <source>
        <dbReference type="ARBA" id="ARBA00023242"/>
    </source>
</evidence>
<reference evidence="6" key="1">
    <citation type="journal article" date="2013" name="Genetics">
        <title>The draft genome and transcriptome of Panagrellus redivivus are shaped by the harsh demands of a free-living lifestyle.</title>
        <authorList>
            <person name="Srinivasan J."/>
            <person name="Dillman A.R."/>
            <person name="Macchietto M.G."/>
            <person name="Heikkinen L."/>
            <person name="Lakso M."/>
            <person name="Fracchia K.M."/>
            <person name="Antoshechkin I."/>
            <person name="Mortazavi A."/>
            <person name="Wong G."/>
            <person name="Sternberg P.W."/>
        </authorList>
    </citation>
    <scope>NUCLEOTIDE SEQUENCE [LARGE SCALE GENOMIC DNA]</scope>
    <source>
        <strain evidence="6">MT8872</strain>
    </source>
</reference>
<evidence type="ECO:0000259" key="5">
    <source>
        <dbReference type="PROSITE" id="PS50102"/>
    </source>
</evidence>
<reference evidence="7" key="2">
    <citation type="submission" date="2020-10" db="UniProtKB">
        <authorList>
            <consortium name="WormBaseParasite"/>
        </authorList>
    </citation>
    <scope>IDENTIFICATION</scope>
</reference>
<sequence length="150" mass="16845">MRAVPSRAASNSTGLALHLACTCKGVIQSLKMAPRVYVGRLDYRVHGRDLDDLFSPYGRIREILIKNGYAFVEFESTRDAEHAVDRLHNTRFMGESFCTYLRSLLIHAFLPAFAFNFHHVVPFFVNGIVGGGAFKLLPHHKVNKIGVQSQ</sequence>
<evidence type="ECO:0000256" key="2">
    <source>
        <dbReference type="ARBA" id="ARBA00022884"/>
    </source>
</evidence>